<accession>A0A0K2TLI1</accession>
<name>A0A0K2TLI1_LEPSM</name>
<dbReference type="Pfam" id="PF17906">
    <property type="entry name" value="HTH_48"/>
    <property type="match status" value="1"/>
</dbReference>
<dbReference type="InterPro" id="IPR052709">
    <property type="entry name" value="Transposase-MT_Hybrid"/>
</dbReference>
<proteinExistence type="predicted"/>
<dbReference type="PANTHER" id="PTHR46060">
    <property type="entry name" value="MARINER MOS1 TRANSPOSASE-LIKE PROTEIN"/>
    <property type="match status" value="1"/>
</dbReference>
<feature type="non-terminal residue" evidence="2">
    <location>
        <position position="224"/>
    </location>
</feature>
<dbReference type="PANTHER" id="PTHR46060:SF1">
    <property type="entry name" value="MARINER MOS1 TRANSPOSASE-LIKE PROTEIN"/>
    <property type="match status" value="1"/>
</dbReference>
<sequence length="224" mass="26283">MSNFVPTNYDVRISLIFCYQLKKNVSQVHQMLVEAYSGHVLSRAQCFRWFEIFQSFDFNVRNEGRFGKKAMLCVFWDQCGVICNDLLQPSQTVNGGRYQQQLPDLNHAISKKNPKYEARQHKVIFLDDNAALHRSISTPQLVQSYNWDFLLMQLTLQTWCLPIITCLHQWATQIDSHAEAKKWIDGWFAAKDEQFFWKDILKLPDVCLPKGHILKNTFETIFSQ</sequence>
<dbReference type="GO" id="GO:0003676">
    <property type="term" value="F:nucleic acid binding"/>
    <property type="evidence" value="ECO:0007669"/>
    <property type="project" value="InterPro"/>
</dbReference>
<protein>
    <submittedName>
        <fullName evidence="2">Putative LOC100903547 [Metaseiulus occidentalis]</fullName>
    </submittedName>
</protein>
<evidence type="ECO:0000259" key="1">
    <source>
        <dbReference type="Pfam" id="PF17906"/>
    </source>
</evidence>
<dbReference type="InterPro" id="IPR036397">
    <property type="entry name" value="RNaseH_sf"/>
</dbReference>
<dbReference type="InterPro" id="IPR041426">
    <property type="entry name" value="Mos1_HTH"/>
</dbReference>
<dbReference type="EMBL" id="HACA01009562">
    <property type="protein sequence ID" value="CDW26923.1"/>
    <property type="molecule type" value="Transcribed_RNA"/>
</dbReference>
<dbReference type="Gene3D" id="3.30.420.10">
    <property type="entry name" value="Ribonuclease H-like superfamily/Ribonuclease H"/>
    <property type="match status" value="1"/>
</dbReference>
<evidence type="ECO:0000313" key="2">
    <source>
        <dbReference type="EMBL" id="CDW26923.1"/>
    </source>
</evidence>
<organism evidence="2">
    <name type="scientific">Lepeophtheirus salmonis</name>
    <name type="common">Salmon louse</name>
    <name type="synonym">Caligus salmonis</name>
    <dbReference type="NCBI Taxonomy" id="72036"/>
    <lineage>
        <taxon>Eukaryota</taxon>
        <taxon>Metazoa</taxon>
        <taxon>Ecdysozoa</taxon>
        <taxon>Arthropoda</taxon>
        <taxon>Crustacea</taxon>
        <taxon>Multicrustacea</taxon>
        <taxon>Hexanauplia</taxon>
        <taxon>Copepoda</taxon>
        <taxon>Siphonostomatoida</taxon>
        <taxon>Caligidae</taxon>
        <taxon>Lepeophtheirus</taxon>
    </lineage>
</organism>
<dbReference type="AlphaFoldDB" id="A0A0K2TLI1"/>
<dbReference type="Pfam" id="PF01359">
    <property type="entry name" value="Transposase_1"/>
    <property type="match status" value="1"/>
</dbReference>
<feature type="domain" description="Mos1 transposase HTH" evidence="1">
    <location>
        <begin position="10"/>
        <end position="54"/>
    </location>
</feature>
<dbReference type="InterPro" id="IPR001888">
    <property type="entry name" value="Transposase_1"/>
</dbReference>
<reference evidence="2" key="1">
    <citation type="submission" date="2014-05" db="EMBL/GenBank/DDBJ databases">
        <authorList>
            <person name="Chronopoulou M."/>
        </authorList>
    </citation>
    <scope>NUCLEOTIDE SEQUENCE</scope>
    <source>
        <tissue evidence="2">Whole organism</tissue>
    </source>
</reference>